<evidence type="ECO:0000256" key="2">
    <source>
        <dbReference type="ARBA" id="ARBA00022505"/>
    </source>
</evidence>
<dbReference type="PANTHER" id="PTHR43742">
    <property type="entry name" value="TRIMETHYLAMINE-N-OXIDE REDUCTASE"/>
    <property type="match status" value="1"/>
</dbReference>
<evidence type="ECO:0000313" key="5">
    <source>
        <dbReference type="EMBL" id="MDN3711987.1"/>
    </source>
</evidence>
<evidence type="ECO:0000313" key="6">
    <source>
        <dbReference type="Proteomes" id="UP001243846"/>
    </source>
</evidence>
<accession>A0ABT8D813</accession>
<feature type="domain" description="Molybdopterin oxidoreductase" evidence="4">
    <location>
        <begin position="41"/>
        <end position="397"/>
    </location>
</feature>
<keyword evidence="2" id="KW-0500">Molybdenum</keyword>
<reference evidence="6" key="1">
    <citation type="journal article" date="2019" name="Int. J. Syst. Evol. Microbiol.">
        <title>The Global Catalogue of Microorganisms (GCM) 10K type strain sequencing project: providing services to taxonomists for standard genome sequencing and annotation.</title>
        <authorList>
            <consortium name="The Broad Institute Genomics Platform"/>
            <consortium name="The Broad Institute Genome Sequencing Center for Infectious Disease"/>
            <person name="Wu L."/>
            <person name="Ma J."/>
        </authorList>
    </citation>
    <scope>NUCLEOTIDE SEQUENCE [LARGE SCALE GENOMIC DNA]</scope>
    <source>
        <strain evidence="6">CECT 8482</strain>
    </source>
</reference>
<keyword evidence="6" id="KW-1185">Reference proteome</keyword>
<sequence>MGRIFAAGQRRQDHRGRTFLARSGPSSIIHSVKEWGNPERRIKQPMVREGWLAARKSGDAALNRKGRGSDRFIPVSWDEAAELVASEITRVSRDHGNASIFAGSYGWTSCGRFHHAPTLLKRMLNLVGGYTGHVDTYSIAAGPVILRHALGSDAACVGRASTLDTIAEHSETLVVFGALSPRTAQNEAGGIGSHMLETRLRRMKERGMRIVLVSPLADDIPDWVGADWWAIRPNTDTALMLGLAGEIVTAGRHDADFLARYTSGSGDYLAYLRGQEDGQRKDADWAAGITGLDAAAIRALARQLVETRSMLSVSWSLQRAQYGEQPYWAALGLAAVIGQIGLEGGGVGYGYASLGGVGAGINSGRSPAITAGADVIDSFIPVARISDLLLNPGAEFTYEGAVRHYPDTRLVYWAGAIPSTITKTSTA</sequence>
<keyword evidence="3" id="KW-0560">Oxidoreductase</keyword>
<dbReference type="InterPro" id="IPR006656">
    <property type="entry name" value="Mopterin_OxRdtase"/>
</dbReference>
<dbReference type="Proteomes" id="UP001243846">
    <property type="component" value="Unassembled WGS sequence"/>
</dbReference>
<comment type="cofactor">
    <cofactor evidence="1">
        <name>Mo-bis(molybdopterin guanine dinucleotide)</name>
        <dbReference type="ChEBI" id="CHEBI:60539"/>
    </cofactor>
</comment>
<evidence type="ECO:0000259" key="4">
    <source>
        <dbReference type="Pfam" id="PF00384"/>
    </source>
</evidence>
<dbReference type="InterPro" id="IPR050612">
    <property type="entry name" value="Prok_Mopterin_Oxidored"/>
</dbReference>
<comment type="caution">
    <text evidence="5">The sequence shown here is derived from an EMBL/GenBank/DDBJ whole genome shotgun (WGS) entry which is preliminary data.</text>
</comment>
<protein>
    <submittedName>
        <fullName evidence="5">Molybdopterin-dependent oxidoreductase</fullName>
    </submittedName>
</protein>
<dbReference type="SUPFAM" id="SSF53706">
    <property type="entry name" value="Formate dehydrogenase/DMSO reductase, domains 1-3"/>
    <property type="match status" value="1"/>
</dbReference>
<dbReference type="PANTHER" id="PTHR43742:SF10">
    <property type="entry name" value="TRIMETHYLAMINE-N-OXIDE REDUCTASE 2"/>
    <property type="match status" value="1"/>
</dbReference>
<organism evidence="5 6">
    <name type="scientific">Paracoccus cavernae</name>
    <dbReference type="NCBI Taxonomy" id="1571207"/>
    <lineage>
        <taxon>Bacteria</taxon>
        <taxon>Pseudomonadati</taxon>
        <taxon>Pseudomonadota</taxon>
        <taxon>Alphaproteobacteria</taxon>
        <taxon>Rhodobacterales</taxon>
        <taxon>Paracoccaceae</taxon>
        <taxon>Paracoccus</taxon>
    </lineage>
</organism>
<evidence type="ECO:0000256" key="1">
    <source>
        <dbReference type="ARBA" id="ARBA00001942"/>
    </source>
</evidence>
<proteinExistence type="predicted"/>
<dbReference type="EMBL" id="JAUFRC010000001">
    <property type="protein sequence ID" value="MDN3711987.1"/>
    <property type="molecule type" value="Genomic_DNA"/>
</dbReference>
<dbReference type="Gene3D" id="3.40.228.10">
    <property type="entry name" value="Dimethylsulfoxide Reductase, domain 2"/>
    <property type="match status" value="1"/>
</dbReference>
<evidence type="ECO:0000256" key="3">
    <source>
        <dbReference type="ARBA" id="ARBA00023002"/>
    </source>
</evidence>
<gene>
    <name evidence="5" type="ORF">QWZ10_09490</name>
</gene>
<dbReference type="Gene3D" id="3.40.50.740">
    <property type="match status" value="1"/>
</dbReference>
<dbReference type="Pfam" id="PF00384">
    <property type="entry name" value="Molybdopterin"/>
    <property type="match status" value="1"/>
</dbReference>
<name>A0ABT8D813_9RHOB</name>